<keyword evidence="2" id="KW-0472">Membrane</keyword>
<feature type="region of interest" description="Disordered" evidence="1">
    <location>
        <begin position="82"/>
        <end position="101"/>
    </location>
</feature>
<organism evidence="3 4">
    <name type="scientific">Thermomonospora umbrina</name>
    <dbReference type="NCBI Taxonomy" id="111806"/>
    <lineage>
        <taxon>Bacteria</taxon>
        <taxon>Bacillati</taxon>
        <taxon>Actinomycetota</taxon>
        <taxon>Actinomycetes</taxon>
        <taxon>Streptosporangiales</taxon>
        <taxon>Thermomonosporaceae</taxon>
        <taxon>Thermomonospora</taxon>
    </lineage>
</organism>
<reference evidence="3 4" key="1">
    <citation type="submission" date="2018-08" db="EMBL/GenBank/DDBJ databases">
        <title>Sequencing the genomes of 1000 actinobacteria strains.</title>
        <authorList>
            <person name="Klenk H.-P."/>
        </authorList>
    </citation>
    <scope>NUCLEOTIDE SEQUENCE [LARGE SCALE GENOMIC DNA]</scope>
    <source>
        <strain evidence="3 4">DSM 43927</strain>
    </source>
</reference>
<gene>
    <name evidence="3" type="ORF">DFJ69_4693</name>
</gene>
<name>A0A3D9ST86_9ACTN</name>
<evidence type="ECO:0000256" key="2">
    <source>
        <dbReference type="SAM" id="Phobius"/>
    </source>
</evidence>
<dbReference type="Proteomes" id="UP000256661">
    <property type="component" value="Unassembled WGS sequence"/>
</dbReference>
<dbReference type="AlphaFoldDB" id="A0A3D9ST86"/>
<feature type="compositionally biased region" description="Basic and acidic residues" evidence="1">
    <location>
        <begin position="87"/>
        <end position="101"/>
    </location>
</feature>
<dbReference type="EMBL" id="QTTT01000001">
    <property type="protein sequence ID" value="REE99186.1"/>
    <property type="molecule type" value="Genomic_DNA"/>
</dbReference>
<evidence type="ECO:0000313" key="4">
    <source>
        <dbReference type="Proteomes" id="UP000256661"/>
    </source>
</evidence>
<protein>
    <submittedName>
        <fullName evidence="3">Uncharacterized protein</fullName>
    </submittedName>
</protein>
<feature type="transmembrane region" description="Helical" evidence="2">
    <location>
        <begin position="129"/>
        <end position="155"/>
    </location>
</feature>
<keyword evidence="2" id="KW-1133">Transmembrane helix</keyword>
<dbReference type="RefSeq" id="WP_116024533.1">
    <property type="nucleotide sequence ID" value="NZ_QTTT01000001.1"/>
</dbReference>
<evidence type="ECO:0000256" key="1">
    <source>
        <dbReference type="SAM" id="MobiDB-lite"/>
    </source>
</evidence>
<dbReference type="OrthoDB" id="3425023at2"/>
<accession>A0A3D9ST86</accession>
<sequence length="360" mass="39412">MTKGVGSNTIPGAGTFFVGIDVVPGRYRCEDGKGGWWVRFTGPGGGDPVGSWPLPEGPAEVEIEPTDFAFETRVSSDWRLVAPAPEAGRRGPRREPRPVTDPTLRAELDGAVGGRRSMLGVTALVSLPLWLLGAAMVGPYILLVMPPVILATASLSGRLSEDLRRARELDLRSDRYLVPEDFDEDGRELLLRVQDALTVVEESEVNREGMLDTVDNAVILPLQEWEIAQALARQSRLRREQREFALSAGSIPEVAAALRPLAAKLEESVRAVTRRIEALERYADRTRAADEALRAQRHLETLAARAPEYDELLADTVRDDLEVPAIERLTAHGDALVRALRSRLAEAAEAGDELPPPSDR</sequence>
<keyword evidence="4" id="KW-1185">Reference proteome</keyword>
<keyword evidence="2" id="KW-0812">Transmembrane</keyword>
<proteinExistence type="predicted"/>
<comment type="caution">
    <text evidence="3">The sequence shown here is derived from an EMBL/GenBank/DDBJ whole genome shotgun (WGS) entry which is preliminary data.</text>
</comment>
<evidence type="ECO:0000313" key="3">
    <source>
        <dbReference type="EMBL" id="REE99186.1"/>
    </source>
</evidence>